<evidence type="ECO:0000313" key="2">
    <source>
        <dbReference type="EMBL" id="KAK7401108.1"/>
    </source>
</evidence>
<proteinExistence type="predicted"/>
<dbReference type="Proteomes" id="UP001386955">
    <property type="component" value="Unassembled WGS sequence"/>
</dbReference>
<organism evidence="2 3">
    <name type="scientific">Psophocarpus tetragonolobus</name>
    <name type="common">Winged bean</name>
    <name type="synonym">Dolichos tetragonolobus</name>
    <dbReference type="NCBI Taxonomy" id="3891"/>
    <lineage>
        <taxon>Eukaryota</taxon>
        <taxon>Viridiplantae</taxon>
        <taxon>Streptophyta</taxon>
        <taxon>Embryophyta</taxon>
        <taxon>Tracheophyta</taxon>
        <taxon>Spermatophyta</taxon>
        <taxon>Magnoliopsida</taxon>
        <taxon>eudicotyledons</taxon>
        <taxon>Gunneridae</taxon>
        <taxon>Pentapetalae</taxon>
        <taxon>rosids</taxon>
        <taxon>fabids</taxon>
        <taxon>Fabales</taxon>
        <taxon>Fabaceae</taxon>
        <taxon>Papilionoideae</taxon>
        <taxon>50 kb inversion clade</taxon>
        <taxon>NPAAA clade</taxon>
        <taxon>indigoferoid/millettioid clade</taxon>
        <taxon>Phaseoleae</taxon>
        <taxon>Psophocarpus</taxon>
    </lineage>
</organism>
<feature type="compositionally biased region" description="Basic residues" evidence="1">
    <location>
        <begin position="1"/>
        <end position="14"/>
    </location>
</feature>
<feature type="compositionally biased region" description="Basic and acidic residues" evidence="1">
    <location>
        <begin position="132"/>
        <end position="141"/>
    </location>
</feature>
<evidence type="ECO:0000256" key="1">
    <source>
        <dbReference type="SAM" id="MobiDB-lite"/>
    </source>
</evidence>
<feature type="region of interest" description="Disordered" evidence="1">
    <location>
        <begin position="59"/>
        <end position="193"/>
    </location>
</feature>
<sequence>MVTSKSRRRSRLARPNRGGDRVSAARSSGSSLRTGPRTRSKRRFTAAFSAVQIPSEILASVPRSARSSGSSPSCLEPPRSRRILASALGAAPRTPAALRRVSNPDQIPSEVAFSAPPRPPAPAALRRAVSNRPDHDLDRVFGRPARGGSWVFGTSSVTSSTTRFATGRDFGPAAPDRRMRGETTENERRDDGE</sequence>
<gene>
    <name evidence="2" type="ORF">VNO78_12422</name>
</gene>
<comment type="caution">
    <text evidence="2">The sequence shown here is derived from an EMBL/GenBank/DDBJ whole genome shotgun (WGS) entry which is preliminary data.</text>
</comment>
<name>A0AAN9XNY8_PSOTE</name>
<protein>
    <submittedName>
        <fullName evidence="2">Uncharacterized protein</fullName>
    </submittedName>
</protein>
<reference evidence="2 3" key="1">
    <citation type="submission" date="2024-01" db="EMBL/GenBank/DDBJ databases">
        <title>The genomes of 5 underutilized Papilionoideae crops provide insights into root nodulation and disease resistanc.</title>
        <authorList>
            <person name="Jiang F."/>
        </authorList>
    </citation>
    <scope>NUCLEOTIDE SEQUENCE [LARGE SCALE GENOMIC DNA]</scope>
    <source>
        <strain evidence="2">DUOXIRENSHENG_FW03</strain>
        <tissue evidence="2">Leaves</tissue>
    </source>
</reference>
<keyword evidence="3" id="KW-1185">Reference proteome</keyword>
<feature type="compositionally biased region" description="Basic and acidic residues" evidence="1">
    <location>
        <begin position="175"/>
        <end position="193"/>
    </location>
</feature>
<dbReference type="AlphaFoldDB" id="A0AAN9XNY8"/>
<dbReference type="EMBL" id="JAYMYS010000003">
    <property type="protein sequence ID" value="KAK7401108.1"/>
    <property type="molecule type" value="Genomic_DNA"/>
</dbReference>
<accession>A0AAN9XNY8</accession>
<feature type="compositionally biased region" description="Low complexity" evidence="1">
    <location>
        <begin position="59"/>
        <end position="73"/>
    </location>
</feature>
<evidence type="ECO:0000313" key="3">
    <source>
        <dbReference type="Proteomes" id="UP001386955"/>
    </source>
</evidence>
<feature type="region of interest" description="Disordered" evidence="1">
    <location>
        <begin position="1"/>
        <end position="45"/>
    </location>
</feature>